<dbReference type="EMBL" id="GDID01007505">
    <property type="protein sequence ID" value="JAP89101.1"/>
    <property type="molecule type" value="Transcribed_RNA"/>
</dbReference>
<dbReference type="AlphaFoldDB" id="A0A146K0B1"/>
<sequence length="359" mass="40684">YEYFILGNNEKRQYLDNPQCAVIPTKYNHSSFNPSTIYQGEQVIFIINERLYTWANDSTNKLSLTIIRDFASFNIQAIAKNVFITNDNKVYSFKKNGTTYNFSKKFDVFDDVIDLFMINEAYVLITTKNVLLYGPCPNQYLCPANYNPSKLNKLPIPGEIKKIIEYQYTDNSIYIQDSKKQWWVAGDQLNCVSTAQSAVFVKFLTPGIILSVVDNTNQLYFIENKSLKQCFNNKVANILDLNLTVQDFVFNKSLFIAASEGFYAKNHVVSSQQCTFSDQPTELIKLGNDSFKQVVFDGKIAVFFDQKIEVSALSIAGVIGIAFGGIILVVIVVLSAIAAAKVQKMRQNDEKQALIQEYT</sequence>
<gene>
    <name evidence="2" type="ORF">TPC1_31404</name>
</gene>
<keyword evidence="1" id="KW-0812">Transmembrane</keyword>
<reference evidence="2" key="1">
    <citation type="submission" date="2015-07" db="EMBL/GenBank/DDBJ databases">
        <title>Adaptation to a free-living lifestyle via gene acquisitions in the diplomonad Trepomonas sp. PC1.</title>
        <authorList>
            <person name="Xu F."/>
            <person name="Jerlstrom-Hultqvist J."/>
            <person name="Kolisko M."/>
            <person name="Simpson A.G.B."/>
            <person name="Roger A.J."/>
            <person name="Svard S.G."/>
            <person name="Andersson J.O."/>
        </authorList>
    </citation>
    <scope>NUCLEOTIDE SEQUENCE</scope>
    <source>
        <strain evidence="2">PC1</strain>
    </source>
</reference>
<keyword evidence="1" id="KW-0472">Membrane</keyword>
<feature type="non-terminal residue" evidence="2">
    <location>
        <position position="1"/>
    </location>
</feature>
<evidence type="ECO:0008006" key="3">
    <source>
        <dbReference type="Google" id="ProtNLM"/>
    </source>
</evidence>
<name>A0A146K0B1_9EUKA</name>
<accession>A0A146K0B1</accession>
<evidence type="ECO:0000256" key="1">
    <source>
        <dbReference type="SAM" id="Phobius"/>
    </source>
</evidence>
<keyword evidence="1" id="KW-1133">Transmembrane helix</keyword>
<protein>
    <recommendedName>
        <fullName evidence="3">Transmembrane protein</fullName>
    </recommendedName>
</protein>
<feature type="transmembrane region" description="Helical" evidence="1">
    <location>
        <begin position="312"/>
        <end position="337"/>
    </location>
</feature>
<organism evidence="2">
    <name type="scientific">Trepomonas sp. PC1</name>
    <dbReference type="NCBI Taxonomy" id="1076344"/>
    <lineage>
        <taxon>Eukaryota</taxon>
        <taxon>Metamonada</taxon>
        <taxon>Diplomonadida</taxon>
        <taxon>Hexamitidae</taxon>
        <taxon>Hexamitinae</taxon>
        <taxon>Trepomonas</taxon>
    </lineage>
</organism>
<proteinExistence type="predicted"/>
<evidence type="ECO:0000313" key="2">
    <source>
        <dbReference type="EMBL" id="JAP89101.1"/>
    </source>
</evidence>